<gene>
    <name evidence="2" type="ORF">SSLN_LOCUS16837</name>
</gene>
<organism evidence="4">
    <name type="scientific">Schistocephalus solidus</name>
    <name type="common">Tapeworm</name>
    <dbReference type="NCBI Taxonomy" id="70667"/>
    <lineage>
        <taxon>Eukaryota</taxon>
        <taxon>Metazoa</taxon>
        <taxon>Spiralia</taxon>
        <taxon>Lophotrochozoa</taxon>
        <taxon>Platyhelminthes</taxon>
        <taxon>Cestoda</taxon>
        <taxon>Eucestoda</taxon>
        <taxon>Diphyllobothriidea</taxon>
        <taxon>Diphyllobothriidae</taxon>
        <taxon>Schistocephalus</taxon>
    </lineage>
</organism>
<reference evidence="4" key="1">
    <citation type="submission" date="2016-06" db="UniProtKB">
        <authorList>
            <consortium name="WormBaseParasite"/>
        </authorList>
    </citation>
    <scope>IDENTIFICATION</scope>
</reference>
<dbReference type="WBParaSite" id="SSLN_0001748301-mRNA-1">
    <property type="protein sequence ID" value="SSLN_0001748301-mRNA-1"/>
    <property type="gene ID" value="SSLN_0001748301"/>
</dbReference>
<sequence length="434" mass="47143">MQTSSPPNRTQSADNLHDPHNLFSEVISHGGIEQMTEQSIESFAPHAMSTSFLDADTDQEHNPASIGDGSLLRWVPRDNPPVMQGVYAPPSIPVSDDFIDLDVYPGSVNTSDEEQGASENDIYSLTSFQNNSREDTDMDLHFQSISHHPDPETVASASLHPARELVPLASTSNRWHNENRLAQWNSFGQPSDPWGIYSGEVVSSSPPSMLSLRRANPEQDTGSLSTVGDRPVETHQMTGRICASSPTLELAPVCSSFSASSSSSSSSSGRDRASSPAPSTSSPSLSDGLGRDVRPPSIPQPFEATERQPHQPAFSDVGCMDVQLMTLSDVASGSSMTCTLVNLLLIYHTARLGGTTFDRRVRRCPPPPPEPVICLMWERAHWLTGRRTRLRAPRRDLTLITHTPGLTKPGYMEEPSPSDSQSSGQPLNAQHTLG</sequence>
<feature type="region of interest" description="Disordered" evidence="1">
    <location>
        <begin position="259"/>
        <end position="314"/>
    </location>
</feature>
<feature type="region of interest" description="Disordered" evidence="1">
    <location>
        <begin position="1"/>
        <end position="20"/>
    </location>
</feature>
<name>A0A183TK39_SCHSO</name>
<feature type="compositionally biased region" description="Low complexity" evidence="1">
    <location>
        <begin position="259"/>
        <end position="286"/>
    </location>
</feature>
<keyword evidence="3" id="KW-1185">Reference proteome</keyword>
<dbReference type="Proteomes" id="UP000275846">
    <property type="component" value="Unassembled WGS sequence"/>
</dbReference>
<feature type="compositionally biased region" description="Polar residues" evidence="1">
    <location>
        <begin position="1"/>
        <end position="14"/>
    </location>
</feature>
<dbReference type="AlphaFoldDB" id="A0A183TK39"/>
<feature type="region of interest" description="Disordered" evidence="1">
    <location>
        <begin position="401"/>
        <end position="434"/>
    </location>
</feature>
<feature type="region of interest" description="Disordered" evidence="1">
    <location>
        <begin position="198"/>
        <end position="232"/>
    </location>
</feature>
<evidence type="ECO:0000313" key="4">
    <source>
        <dbReference type="WBParaSite" id="SSLN_0001748301-mRNA-1"/>
    </source>
</evidence>
<evidence type="ECO:0000313" key="2">
    <source>
        <dbReference type="EMBL" id="VDM03223.1"/>
    </source>
</evidence>
<accession>A0A183TK39</accession>
<feature type="compositionally biased region" description="Low complexity" evidence="1">
    <location>
        <begin position="201"/>
        <end position="214"/>
    </location>
</feature>
<feature type="compositionally biased region" description="Low complexity" evidence="1">
    <location>
        <begin position="415"/>
        <end position="426"/>
    </location>
</feature>
<dbReference type="EMBL" id="UYSU01041597">
    <property type="protein sequence ID" value="VDM03223.1"/>
    <property type="molecule type" value="Genomic_DNA"/>
</dbReference>
<evidence type="ECO:0000313" key="3">
    <source>
        <dbReference type="Proteomes" id="UP000275846"/>
    </source>
</evidence>
<evidence type="ECO:0000256" key="1">
    <source>
        <dbReference type="SAM" id="MobiDB-lite"/>
    </source>
</evidence>
<protein>
    <submittedName>
        <fullName evidence="4">Clathrin_bdg domain-containing protein</fullName>
    </submittedName>
</protein>
<reference evidence="2 3" key="2">
    <citation type="submission" date="2018-11" db="EMBL/GenBank/DDBJ databases">
        <authorList>
            <consortium name="Pathogen Informatics"/>
        </authorList>
    </citation>
    <scope>NUCLEOTIDE SEQUENCE [LARGE SCALE GENOMIC DNA]</scope>
    <source>
        <strain evidence="2 3">NST_G2</strain>
    </source>
</reference>
<proteinExistence type="predicted"/>